<gene>
    <name evidence="2" type="ORF">DVH24_029370</name>
</gene>
<dbReference type="AlphaFoldDB" id="A0A498HVG2"/>
<evidence type="ECO:0000256" key="1">
    <source>
        <dbReference type="SAM" id="MobiDB-lite"/>
    </source>
</evidence>
<sequence length="253" mass="28930">MTNLALFVQFLQRRRFPSFSRQPIRPPNNFFLFKSNTEKSQNSFQSISTASSSSSLQRRHHPPCSIHLLPSDPPNCFTLSLPNLPLQIGRLRPNPMVWHQLALPTRLARHLLAPFLPPRQLYRIQFLSSAPTWKSGSGSISLPLVNLRFNYSFRIFRWNGSEVNPNLLDQDHNPLPGTAHLLATSDDELSFESGRVPDQIHLAYMDGDDEMRVMFVTPDDAGEEEEEGYGRDMGRREGGYGREREVDNVINEK</sequence>
<dbReference type="Proteomes" id="UP000290289">
    <property type="component" value="Chromosome 15"/>
</dbReference>
<evidence type="ECO:0000313" key="2">
    <source>
        <dbReference type="EMBL" id="RXH74649.1"/>
    </source>
</evidence>
<proteinExistence type="predicted"/>
<dbReference type="EMBL" id="RDQH01000341">
    <property type="protein sequence ID" value="RXH74649.1"/>
    <property type="molecule type" value="Genomic_DNA"/>
</dbReference>
<organism evidence="2 3">
    <name type="scientific">Malus domestica</name>
    <name type="common">Apple</name>
    <name type="synonym">Pyrus malus</name>
    <dbReference type="NCBI Taxonomy" id="3750"/>
    <lineage>
        <taxon>Eukaryota</taxon>
        <taxon>Viridiplantae</taxon>
        <taxon>Streptophyta</taxon>
        <taxon>Embryophyta</taxon>
        <taxon>Tracheophyta</taxon>
        <taxon>Spermatophyta</taxon>
        <taxon>Magnoliopsida</taxon>
        <taxon>eudicotyledons</taxon>
        <taxon>Gunneridae</taxon>
        <taxon>Pentapetalae</taxon>
        <taxon>rosids</taxon>
        <taxon>fabids</taxon>
        <taxon>Rosales</taxon>
        <taxon>Rosaceae</taxon>
        <taxon>Amygdaloideae</taxon>
        <taxon>Maleae</taxon>
        <taxon>Malus</taxon>
    </lineage>
</organism>
<reference evidence="2 3" key="1">
    <citation type="submission" date="2018-10" db="EMBL/GenBank/DDBJ databases">
        <title>A high-quality apple genome assembly.</title>
        <authorList>
            <person name="Hu J."/>
        </authorList>
    </citation>
    <scope>NUCLEOTIDE SEQUENCE [LARGE SCALE GENOMIC DNA]</scope>
    <source>
        <strain evidence="3">cv. HFTH1</strain>
        <tissue evidence="2">Young leaf</tissue>
    </source>
</reference>
<comment type="caution">
    <text evidence="2">The sequence shown here is derived from an EMBL/GenBank/DDBJ whole genome shotgun (WGS) entry which is preliminary data.</text>
</comment>
<accession>A0A498HVG2</accession>
<evidence type="ECO:0000313" key="3">
    <source>
        <dbReference type="Proteomes" id="UP000290289"/>
    </source>
</evidence>
<protein>
    <submittedName>
        <fullName evidence="2">Uncharacterized protein</fullName>
    </submittedName>
</protein>
<feature type="region of interest" description="Disordered" evidence="1">
    <location>
        <begin position="219"/>
        <end position="253"/>
    </location>
</feature>
<name>A0A498HVG2_MALDO</name>
<feature type="compositionally biased region" description="Basic and acidic residues" evidence="1">
    <location>
        <begin position="228"/>
        <end position="253"/>
    </location>
</feature>
<keyword evidence="3" id="KW-1185">Reference proteome</keyword>